<comment type="caution">
    <text evidence="4">The sequence shown here is derived from an EMBL/GenBank/DDBJ whole genome shotgun (WGS) entry which is preliminary data.</text>
</comment>
<dbReference type="GO" id="GO:0016747">
    <property type="term" value="F:acyltransferase activity, transferring groups other than amino-acyl groups"/>
    <property type="evidence" value="ECO:0007669"/>
    <property type="project" value="InterPro"/>
</dbReference>
<accession>A0A8J3F7F2</accession>
<evidence type="ECO:0000259" key="3">
    <source>
        <dbReference type="PROSITE" id="PS51186"/>
    </source>
</evidence>
<dbReference type="EMBL" id="BMQB01000001">
    <property type="protein sequence ID" value="GGJ76094.1"/>
    <property type="molecule type" value="Genomic_DNA"/>
</dbReference>
<evidence type="ECO:0000256" key="2">
    <source>
        <dbReference type="ARBA" id="ARBA00023315"/>
    </source>
</evidence>
<dbReference type="InterPro" id="IPR000182">
    <property type="entry name" value="GNAT_dom"/>
</dbReference>
<evidence type="ECO:0000313" key="5">
    <source>
        <dbReference type="Proteomes" id="UP000649739"/>
    </source>
</evidence>
<proteinExistence type="predicted"/>
<name>A0A8J3F7F2_9ACTN</name>
<keyword evidence="2" id="KW-0012">Acyltransferase</keyword>
<keyword evidence="1" id="KW-0808">Transferase</keyword>
<dbReference type="InterPro" id="IPR016181">
    <property type="entry name" value="Acyl_CoA_acyltransferase"/>
</dbReference>
<protein>
    <submittedName>
        <fullName evidence="4">N-acetyltransferase</fullName>
    </submittedName>
</protein>
<organism evidence="4 5">
    <name type="scientific">Pilimelia anulata</name>
    <dbReference type="NCBI Taxonomy" id="53371"/>
    <lineage>
        <taxon>Bacteria</taxon>
        <taxon>Bacillati</taxon>
        <taxon>Actinomycetota</taxon>
        <taxon>Actinomycetes</taxon>
        <taxon>Micromonosporales</taxon>
        <taxon>Micromonosporaceae</taxon>
        <taxon>Pilimelia</taxon>
    </lineage>
</organism>
<sequence>MTARAADPDPVRIRPAGPADAAALHRLAALTFPLACPPRCAPAAIAAFVVAHLGVDSFARYLADPARDLLLAEAGGAPAGYTMLVHGEPADPDVVAALTARPTTELSKCYVHPDHIGGGVAAALVGESLAAARRRGSAAVWLGVNRENARANRFYDKCGFAVVGHKRFRVGDEIEDDFVRELVLPPGTP</sequence>
<dbReference type="AlphaFoldDB" id="A0A8J3F7F2"/>
<reference evidence="4" key="2">
    <citation type="submission" date="2020-09" db="EMBL/GenBank/DDBJ databases">
        <authorList>
            <person name="Sun Q."/>
            <person name="Ohkuma M."/>
        </authorList>
    </citation>
    <scope>NUCLEOTIDE SEQUENCE</scope>
    <source>
        <strain evidence="4">JCM 3090</strain>
    </source>
</reference>
<feature type="domain" description="N-acetyltransferase" evidence="3">
    <location>
        <begin position="11"/>
        <end position="185"/>
    </location>
</feature>
<evidence type="ECO:0000313" key="4">
    <source>
        <dbReference type="EMBL" id="GGJ76094.1"/>
    </source>
</evidence>
<dbReference type="Pfam" id="PF00583">
    <property type="entry name" value="Acetyltransf_1"/>
    <property type="match status" value="1"/>
</dbReference>
<reference evidence="4" key="1">
    <citation type="journal article" date="2014" name="Int. J. Syst. Evol. Microbiol.">
        <title>Complete genome sequence of Corynebacterium casei LMG S-19264T (=DSM 44701T), isolated from a smear-ripened cheese.</title>
        <authorList>
            <consortium name="US DOE Joint Genome Institute (JGI-PGF)"/>
            <person name="Walter F."/>
            <person name="Albersmeier A."/>
            <person name="Kalinowski J."/>
            <person name="Ruckert C."/>
        </authorList>
    </citation>
    <scope>NUCLEOTIDE SEQUENCE</scope>
    <source>
        <strain evidence="4">JCM 3090</strain>
    </source>
</reference>
<dbReference type="Proteomes" id="UP000649739">
    <property type="component" value="Unassembled WGS sequence"/>
</dbReference>
<gene>
    <name evidence="4" type="ORF">GCM10010123_02570</name>
</gene>
<keyword evidence="5" id="KW-1185">Reference proteome</keyword>
<evidence type="ECO:0000256" key="1">
    <source>
        <dbReference type="ARBA" id="ARBA00022679"/>
    </source>
</evidence>
<dbReference type="InterPro" id="IPR050832">
    <property type="entry name" value="Bact_Acetyltransf"/>
</dbReference>
<dbReference type="SUPFAM" id="SSF55729">
    <property type="entry name" value="Acyl-CoA N-acyltransferases (Nat)"/>
    <property type="match status" value="1"/>
</dbReference>
<dbReference type="Gene3D" id="3.40.630.30">
    <property type="match status" value="1"/>
</dbReference>
<dbReference type="PROSITE" id="PS51186">
    <property type="entry name" value="GNAT"/>
    <property type="match status" value="1"/>
</dbReference>
<dbReference type="PANTHER" id="PTHR43877">
    <property type="entry name" value="AMINOALKYLPHOSPHONATE N-ACETYLTRANSFERASE-RELATED-RELATED"/>
    <property type="match status" value="1"/>
</dbReference>
<dbReference type="RefSeq" id="WP_189168128.1">
    <property type="nucleotide sequence ID" value="NZ_BMQB01000001.1"/>
</dbReference>